<dbReference type="GeneID" id="95582084"/>
<dbReference type="OrthoDB" id="2195940at2"/>
<dbReference type="Proteomes" id="UP000288028">
    <property type="component" value="Unassembled WGS sequence"/>
</dbReference>
<name>A0A430AQP4_9ENTE</name>
<evidence type="ECO:0000313" key="2">
    <source>
        <dbReference type="Proteomes" id="UP000288028"/>
    </source>
</evidence>
<organism evidence="1 2">
    <name type="scientific">Vagococcus carniphilus</name>
    <dbReference type="NCBI Taxonomy" id="218144"/>
    <lineage>
        <taxon>Bacteria</taxon>
        <taxon>Bacillati</taxon>
        <taxon>Bacillota</taxon>
        <taxon>Bacilli</taxon>
        <taxon>Lactobacillales</taxon>
        <taxon>Enterococcaceae</taxon>
        <taxon>Vagococcus</taxon>
    </lineage>
</organism>
<comment type="caution">
    <text evidence="1">The sequence shown here is derived from an EMBL/GenBank/DDBJ whole genome shotgun (WGS) entry which is preliminary data.</text>
</comment>
<gene>
    <name evidence="1" type="ORF">CBF28_13790</name>
</gene>
<proteinExistence type="predicted"/>
<evidence type="ECO:0000313" key="1">
    <source>
        <dbReference type="EMBL" id="RSU10385.1"/>
    </source>
</evidence>
<protein>
    <submittedName>
        <fullName evidence="1">Uncharacterized protein</fullName>
    </submittedName>
</protein>
<accession>A0A430AQP4</accession>
<reference evidence="1 2" key="1">
    <citation type="submission" date="2017-05" db="EMBL/GenBank/DDBJ databases">
        <title>Vagococcus spp. assemblies.</title>
        <authorList>
            <person name="Gulvik C.A."/>
        </authorList>
    </citation>
    <scope>NUCLEOTIDE SEQUENCE [LARGE SCALE GENOMIC DNA]</scope>
    <source>
        <strain evidence="1 2">SS1714</strain>
    </source>
</reference>
<dbReference type="EMBL" id="NGKB01000018">
    <property type="protein sequence ID" value="RSU10385.1"/>
    <property type="molecule type" value="Genomic_DNA"/>
</dbReference>
<dbReference type="RefSeq" id="WP_126796212.1">
    <property type="nucleotide sequence ID" value="NZ_CP060721.1"/>
</dbReference>
<sequence length="89" mass="10606">MGKVLRREELEILAHTVKTKDDKIWVNLYDGRFILRESIDWKKPVIRKTHNLYHQIECVISKEMLVARRDPILDLLEKLDKPKAVKTLL</sequence>
<dbReference type="AlphaFoldDB" id="A0A430AQP4"/>
<keyword evidence="2" id="KW-1185">Reference proteome</keyword>